<keyword evidence="4" id="KW-0677">Repeat</keyword>
<name>A0AAD5KSN7_9CRUS</name>
<dbReference type="SMART" id="SM00438">
    <property type="entry name" value="ZnF_NFX"/>
    <property type="match status" value="7"/>
</dbReference>
<dbReference type="InterPro" id="IPR046439">
    <property type="entry name" value="ZF_RZ_dom"/>
</dbReference>
<evidence type="ECO:0000256" key="1">
    <source>
        <dbReference type="ARBA" id="ARBA00004496"/>
    </source>
</evidence>
<dbReference type="SUPFAM" id="SSF52540">
    <property type="entry name" value="P-loop containing nucleoside triphosphate hydrolases"/>
    <property type="match status" value="1"/>
</dbReference>
<evidence type="ECO:0000256" key="7">
    <source>
        <dbReference type="ARBA" id="ARBA00022859"/>
    </source>
</evidence>
<feature type="region of interest" description="Disordered" evidence="8">
    <location>
        <begin position="1"/>
        <end position="80"/>
    </location>
</feature>
<dbReference type="InterPro" id="IPR027417">
    <property type="entry name" value="P-loop_NTPase"/>
</dbReference>
<dbReference type="InterPro" id="IPR000967">
    <property type="entry name" value="Znf_NFX1"/>
</dbReference>
<dbReference type="FunFam" id="3.40.50.300:FF:000742">
    <property type="entry name" value="NFX1-type zinc finger-containing protein 1"/>
    <property type="match status" value="1"/>
</dbReference>
<feature type="compositionally biased region" description="Low complexity" evidence="8">
    <location>
        <begin position="42"/>
        <end position="54"/>
    </location>
</feature>
<dbReference type="InterPro" id="IPR041679">
    <property type="entry name" value="DNA2/NAM7-like_C"/>
</dbReference>
<dbReference type="Pfam" id="PF13086">
    <property type="entry name" value="AAA_11"/>
    <property type="match status" value="1"/>
</dbReference>
<evidence type="ECO:0000256" key="6">
    <source>
        <dbReference type="ARBA" id="ARBA00022833"/>
    </source>
</evidence>
<dbReference type="GO" id="GO:0005737">
    <property type="term" value="C:cytoplasm"/>
    <property type="evidence" value="ECO:0007669"/>
    <property type="project" value="UniProtKB-SubCell"/>
</dbReference>
<dbReference type="InterPro" id="IPR047187">
    <property type="entry name" value="SF1_C_Upf1"/>
</dbReference>
<keyword evidence="6" id="KW-0862">Zinc</keyword>
<dbReference type="CDD" id="cd18808">
    <property type="entry name" value="SF1_C_Upf1"/>
    <property type="match status" value="1"/>
</dbReference>
<keyword evidence="11" id="KW-1185">Reference proteome</keyword>
<keyword evidence="3" id="KW-0479">Metal-binding</keyword>
<evidence type="ECO:0000256" key="5">
    <source>
        <dbReference type="ARBA" id="ARBA00022771"/>
    </source>
</evidence>
<dbReference type="GO" id="GO:0004386">
    <property type="term" value="F:helicase activity"/>
    <property type="evidence" value="ECO:0007669"/>
    <property type="project" value="InterPro"/>
</dbReference>
<dbReference type="InterPro" id="IPR041677">
    <property type="entry name" value="DNA2/NAM7_AAA_11"/>
</dbReference>
<dbReference type="Pfam" id="PF25396">
    <property type="entry name" value="ZNFX1"/>
    <property type="match status" value="1"/>
</dbReference>
<dbReference type="InterPro" id="IPR057373">
    <property type="entry name" value="ZNFX1"/>
</dbReference>
<evidence type="ECO:0000256" key="3">
    <source>
        <dbReference type="ARBA" id="ARBA00022723"/>
    </source>
</evidence>
<evidence type="ECO:0000313" key="10">
    <source>
        <dbReference type="EMBL" id="KAI9558232.1"/>
    </source>
</evidence>
<evidence type="ECO:0000259" key="9">
    <source>
        <dbReference type="PROSITE" id="PS51981"/>
    </source>
</evidence>
<dbReference type="PANTHER" id="PTHR10887">
    <property type="entry name" value="DNA2/NAM7 HELICASE FAMILY"/>
    <property type="match status" value="1"/>
</dbReference>
<comment type="caution">
    <text evidence="10">The sequence shown here is derived from an EMBL/GenBank/DDBJ whole genome shotgun (WGS) entry which is preliminary data.</text>
</comment>
<evidence type="ECO:0000256" key="4">
    <source>
        <dbReference type="ARBA" id="ARBA00022737"/>
    </source>
</evidence>
<evidence type="ECO:0000313" key="11">
    <source>
        <dbReference type="Proteomes" id="UP000820818"/>
    </source>
</evidence>
<dbReference type="PANTHER" id="PTHR10887:SF341">
    <property type="entry name" value="NFX1-TYPE ZINC FINGER-CONTAINING PROTEIN 1"/>
    <property type="match status" value="1"/>
</dbReference>
<dbReference type="InterPro" id="IPR045055">
    <property type="entry name" value="DNA2/NAM7-like"/>
</dbReference>
<dbReference type="GO" id="GO:0002376">
    <property type="term" value="P:immune system process"/>
    <property type="evidence" value="ECO:0007669"/>
    <property type="project" value="UniProtKB-KW"/>
</dbReference>
<dbReference type="Pfam" id="PF13087">
    <property type="entry name" value="AAA_12"/>
    <property type="match status" value="1"/>
</dbReference>
<dbReference type="GO" id="GO:0008270">
    <property type="term" value="F:zinc ion binding"/>
    <property type="evidence" value="ECO:0007669"/>
    <property type="project" value="UniProtKB-KW"/>
</dbReference>
<organism evidence="10 11">
    <name type="scientific">Daphnia sinensis</name>
    <dbReference type="NCBI Taxonomy" id="1820382"/>
    <lineage>
        <taxon>Eukaryota</taxon>
        <taxon>Metazoa</taxon>
        <taxon>Ecdysozoa</taxon>
        <taxon>Arthropoda</taxon>
        <taxon>Crustacea</taxon>
        <taxon>Branchiopoda</taxon>
        <taxon>Diplostraca</taxon>
        <taxon>Cladocera</taxon>
        <taxon>Anomopoda</taxon>
        <taxon>Daphniidae</taxon>
        <taxon>Daphnia</taxon>
        <taxon>Daphnia similis group</taxon>
    </lineage>
</organism>
<sequence length="2196" mass="248672">MENRSRGRGRGAMGACRGSSTRGKQRGSGRLSLDSVPQNQESSTTGTSSRSFSTVHQHVNGNRGRGFHVPHTIPQRRQGSHRRLDFEYIMKLASDDAEPSEVIRCLGDPENDLGFQLQENLNNVEYLELIIVALGGFCKKNGASQFTDSFVTVVKILAAQKIFTYVISMIINIPMSRARNLPPKEVRLKRLTTSIFHLATEMLVLTPALGCHTLGENFFTDIISLKTMPSIKNLNVTDAFDVLEGGIQQLQTAWSQHIPVVVGKDERRIRREKYLEELVLQDPPNDFRTLNVMPNWEDVCMDVEPFLRPNIVKGKYPDIATYLDIHFRLLREDFFNPLRVGLLAYKSQTDKKHSRIRNPDNIRLYYEVRILEYDMHEDCYVIQFSNAGLRRIVWEHSKRFLYGSLLCLSSDNFMSFHLFTVLDRDPKLLNAGKIKVKFEGGTLSAALKKQTFVMAESTVFFEAYRSILTALQRISPTNFPLEDYILGRDTSPAVPAYLNGKNALYDLTCVPMDVPSDHKEGDLPEAEIRDALDNSSNEQAGKLRMREAPILEPSLRPTADELGLDPSQCAALYVALTQKISVIQGPPGTGKTYLGLRIVHTLLKNKQHWNGERFARSSPILVICYTNHALDQFLEGISEFTNEIVRIGSQSKCAALEPFSLAAWKKQPGRYSQQDTRRWIFEINDKLREIDGKRNVIRYAMVVMHSRGLIHEDLLLKMKIIPKSLHSAFDALKRSMMRYHNRNWTPLGCWLGIYRNEDLQQLVNYFSNNSFKKHHATKNLPVVSPTEENDTADDQWDKELIEEMQTNRKVEDDDHLASVKAQKFSRHSNPEDETFDKVFVDFSYKFRDDEILVKQFRECLETVEEEDASWYEVNIRELQNRMLLLCQLLQTVPTLDDKQLDGWYKNDIMGIPLHIRWMMYNSWKAKALDIQEERVTKLEELYLRNANRLKDVRTLESAEICQKADIVGLTTTGAAKQRALLNHLKPKIVIVEEAAEVLEAHVVCALSASCQQLILIGDHQQLRPPVTVHRLAKDFSLDVSLFERLIKNGMEPCVLGVQHRMRPEIARLIVPTIYPTLENHSSVLRYPAIRGLTSNIFFLTHSEQEIGDHEGKSHLNPYEAQLSLALARHLIMQGYTPKQITILTTYSGQLLYFFKIRREQPAVQSVRIAVVDNFQGEENDIIILSLVRSNEDENIGFLRIENRICVALSRAKQGFYMIGNMQNLQGKSKLWNGISKLLESNDQLGPDFCLKCDSHDVITRARQVADFPPEGGCMGKCATTMACGHICPKICHTNDREHAEFKCNENCTRFCPVGHPCPKKCFVDCKPCMVRVTKQLPCTHEQTVLCFKDPAEEFCQTPVWKILPACGHGVDLLCGASVSEAVCPEPCGMTLDCGHSCPLSCHKRSSHKNVKCQQPCQRLCSDQHPCNKLCYEDCGKCFTKVMKTLPCGHKGEVECSQPLGDVSCNVRVIKTLANCDHTIEIECCKSTDGYKCNKPCEKPLCIDGHPCKKRCFQPCGRCSVRMERQLKCGHSAVVECYVDPLAVRCRVMKEECLLPLCGHRVALHCGKDPYQAICSLPCNVRLECGHSCTLRCHTGKDPDHQEYQCKKPCGKMKQGCKKKNHKCGKKCFEDCTLCNEKWTRTLPCGHSIFTECYRNDEDIFCSKMMTKVIPECGHEVQVACSTEPTRLLCKELCNLKLPCGHACKKKCCEPCNQADCNEPVTTSRLNICGHHVTLDCKTFHAVSGIPTETQVQSHLKTCLEPCNATLDCTHQCRGTCGECFNGRVHRACDDKCGRSLVCGHICDVNCGLSCPPCRRTCEYSCPHSRCRHTCCEPCSACQEPCEWKCQHQTCGKKCGEPCDRTRCNEPCNKKLPCGHSCIGLCGEMCPPLCRVCDIDKLTDFKLLYNEENDDARFIFLPECGHCIEVEGMDHWMATNVDGQIQQKCCPRCKTTIRICMRYGDIIKSTFDDISKAKKKILQLKGNPLEFFNRANAQVLKCAWLVKKCQPLNNPIVAIVDQNLKKIYQLLKPKTKNGKKRSRISIAEYRMVDRELERLEYIQAYFVLKSSVLFPTMGATSSENQLIQQLLTNNIRVLEDDQKVQIKSALEKLGAQLKTGLGISDKERQEIVSAMGMSKGHWFKCPNGHIYAIGDCGGATMESRCNECNAVIGGGNHRVRSDNGLAREMDGAIGPAWPMRV</sequence>
<gene>
    <name evidence="10" type="ORF">GHT06_014985</name>
</gene>
<dbReference type="Pfam" id="PF20173">
    <property type="entry name" value="ZnF_RZ-type"/>
    <property type="match status" value="1"/>
</dbReference>
<evidence type="ECO:0000256" key="2">
    <source>
        <dbReference type="ARBA" id="ARBA00022490"/>
    </source>
</evidence>
<dbReference type="GO" id="GO:0031048">
    <property type="term" value="P:regulatory ncRNA-mediated heterochromatin formation"/>
    <property type="evidence" value="ECO:0007669"/>
    <property type="project" value="TreeGrafter"/>
</dbReference>
<keyword evidence="7" id="KW-0391">Immunity</keyword>
<accession>A0AAD5KSN7</accession>
<evidence type="ECO:0000256" key="8">
    <source>
        <dbReference type="SAM" id="MobiDB-lite"/>
    </source>
</evidence>
<dbReference type="GO" id="GO:0031380">
    <property type="term" value="C:nuclear RNA-directed RNA polymerase complex"/>
    <property type="evidence" value="ECO:0007669"/>
    <property type="project" value="TreeGrafter"/>
</dbReference>
<dbReference type="Proteomes" id="UP000820818">
    <property type="component" value="Linkage Group LG5"/>
</dbReference>
<feature type="domain" description="RZ-type" evidence="9">
    <location>
        <begin position="2118"/>
        <end position="2187"/>
    </location>
</feature>
<dbReference type="PROSITE" id="PS51981">
    <property type="entry name" value="ZF_RZ"/>
    <property type="match status" value="1"/>
</dbReference>
<comment type="subcellular location">
    <subcellularLocation>
        <location evidence="1">Cytoplasm</location>
    </subcellularLocation>
</comment>
<keyword evidence="2" id="KW-0963">Cytoplasm</keyword>
<reference evidence="10 11" key="1">
    <citation type="submission" date="2022-05" db="EMBL/GenBank/DDBJ databases">
        <title>A multi-omics perspective on studying reproductive biology in Daphnia sinensis.</title>
        <authorList>
            <person name="Jia J."/>
        </authorList>
    </citation>
    <scope>NUCLEOTIDE SEQUENCE [LARGE SCALE GENOMIC DNA]</scope>
    <source>
        <strain evidence="10 11">WSL</strain>
    </source>
</reference>
<dbReference type="Gene3D" id="3.40.50.300">
    <property type="entry name" value="P-loop containing nucleotide triphosphate hydrolases"/>
    <property type="match status" value="3"/>
</dbReference>
<dbReference type="EMBL" id="WJBH02000005">
    <property type="protein sequence ID" value="KAI9558232.1"/>
    <property type="molecule type" value="Genomic_DNA"/>
</dbReference>
<protein>
    <recommendedName>
        <fullName evidence="9">RZ-type domain-containing protein</fullName>
    </recommendedName>
</protein>
<keyword evidence="5" id="KW-0863">Zinc-finger</keyword>
<proteinExistence type="predicted"/>